<evidence type="ECO:0000313" key="12">
    <source>
        <dbReference type="Proteomes" id="UP000184035"/>
    </source>
</evidence>
<evidence type="ECO:0000259" key="10">
    <source>
        <dbReference type="Pfam" id="PF21694"/>
    </source>
</evidence>
<dbReference type="Pfam" id="PF06144">
    <property type="entry name" value="DNA_pol3_delta"/>
    <property type="match status" value="1"/>
</dbReference>
<dbReference type="GO" id="GO:0003887">
    <property type="term" value="F:DNA-directed DNA polymerase activity"/>
    <property type="evidence" value="ECO:0007669"/>
    <property type="project" value="UniProtKB-KW"/>
</dbReference>
<reference evidence="11 12" key="1">
    <citation type="submission" date="2016-11" db="EMBL/GenBank/DDBJ databases">
        <authorList>
            <person name="Jaros S."/>
            <person name="Januszkiewicz K."/>
            <person name="Wedrychowicz H."/>
        </authorList>
    </citation>
    <scope>NUCLEOTIDE SEQUENCE [LARGE SCALE GENOMIC DNA]</scope>
    <source>
        <strain evidence="11 12">DSM 2631</strain>
    </source>
</reference>
<dbReference type="AlphaFoldDB" id="A0A1M4UHV1"/>
<organism evidence="11 12">
    <name type="scientific">Clostridium fallax</name>
    <dbReference type="NCBI Taxonomy" id="1533"/>
    <lineage>
        <taxon>Bacteria</taxon>
        <taxon>Bacillati</taxon>
        <taxon>Bacillota</taxon>
        <taxon>Clostridia</taxon>
        <taxon>Eubacteriales</taxon>
        <taxon>Clostridiaceae</taxon>
        <taxon>Clostridium</taxon>
    </lineage>
</organism>
<dbReference type="PANTHER" id="PTHR34388">
    <property type="entry name" value="DNA POLYMERASE III SUBUNIT DELTA"/>
    <property type="match status" value="1"/>
</dbReference>
<evidence type="ECO:0000256" key="5">
    <source>
        <dbReference type="ARBA" id="ARBA00022705"/>
    </source>
</evidence>
<evidence type="ECO:0000256" key="2">
    <source>
        <dbReference type="ARBA" id="ARBA00017703"/>
    </source>
</evidence>
<name>A0A1M4UHV1_9CLOT</name>
<dbReference type="InterPro" id="IPR010372">
    <property type="entry name" value="DNA_pol3_delta_N"/>
</dbReference>
<keyword evidence="12" id="KW-1185">Reference proteome</keyword>
<evidence type="ECO:0000256" key="7">
    <source>
        <dbReference type="ARBA" id="ARBA00034754"/>
    </source>
</evidence>
<dbReference type="Gene3D" id="3.40.50.300">
    <property type="entry name" value="P-loop containing nucleotide triphosphate hydrolases"/>
    <property type="match status" value="1"/>
</dbReference>
<dbReference type="InterPro" id="IPR027417">
    <property type="entry name" value="P-loop_NTPase"/>
</dbReference>
<dbReference type="Proteomes" id="UP000184035">
    <property type="component" value="Unassembled WGS sequence"/>
</dbReference>
<dbReference type="NCBIfam" id="TIGR01128">
    <property type="entry name" value="holA"/>
    <property type="match status" value="1"/>
</dbReference>
<comment type="similarity">
    <text evidence="7">Belongs to the DNA polymerase HolA subunit family.</text>
</comment>
<dbReference type="InterPro" id="IPR005790">
    <property type="entry name" value="DNA_polIII_delta"/>
</dbReference>
<protein>
    <recommendedName>
        <fullName evidence="2">DNA polymerase III subunit delta</fullName>
        <ecNumber evidence="1">2.7.7.7</ecNumber>
    </recommendedName>
</protein>
<dbReference type="Pfam" id="PF21694">
    <property type="entry name" value="DNA_pol3_delta_C"/>
    <property type="match status" value="1"/>
</dbReference>
<sequence length="346" mass="40437">MIDLELLDKEIKEGKFKNSYVFCGLDEMLIKENIDIIINKAIDQTFKDLNLIKIDGNNSTFDEIMNACETLPFMSDKKVVVVYRANFLKDKTDSAGLKVYNEIKEYLKNLPEQTILIMYYLFGDKRERPNKNKKFHTLDKLSTVVYADKLRGERLYKKVNNIFEKKGKKIGRVELRFFCDSVENNFDIIEREIDKLINYTLGRDIKKEDISLLLPNKGEDDVFDLVDFISQRKPEKAIDIMNDLLNKGENIMLILTLIANQFNMLFRIKVALNEGKNKEVIAREIHRPVFVVEKLIGQSRKFTIKQIESCMEEFIETEKKLKSSSLDKKIELELFIMKTVIVSARS</sequence>
<dbReference type="SUPFAM" id="SSF48019">
    <property type="entry name" value="post-AAA+ oligomerization domain-like"/>
    <property type="match status" value="1"/>
</dbReference>
<dbReference type="GO" id="GO:0003677">
    <property type="term" value="F:DNA binding"/>
    <property type="evidence" value="ECO:0007669"/>
    <property type="project" value="InterPro"/>
</dbReference>
<dbReference type="GO" id="GO:0009360">
    <property type="term" value="C:DNA polymerase III complex"/>
    <property type="evidence" value="ECO:0007669"/>
    <property type="project" value="InterPro"/>
</dbReference>
<keyword evidence="5" id="KW-0235">DNA replication</keyword>
<evidence type="ECO:0000256" key="3">
    <source>
        <dbReference type="ARBA" id="ARBA00022679"/>
    </source>
</evidence>
<evidence type="ECO:0000256" key="4">
    <source>
        <dbReference type="ARBA" id="ARBA00022695"/>
    </source>
</evidence>
<feature type="domain" description="DNA polymerase III delta subunit-like C-terminal" evidence="10">
    <location>
        <begin position="219"/>
        <end position="338"/>
    </location>
</feature>
<comment type="catalytic activity">
    <reaction evidence="8">
        <text>DNA(n) + a 2'-deoxyribonucleoside 5'-triphosphate = DNA(n+1) + diphosphate</text>
        <dbReference type="Rhea" id="RHEA:22508"/>
        <dbReference type="Rhea" id="RHEA-COMP:17339"/>
        <dbReference type="Rhea" id="RHEA-COMP:17340"/>
        <dbReference type="ChEBI" id="CHEBI:33019"/>
        <dbReference type="ChEBI" id="CHEBI:61560"/>
        <dbReference type="ChEBI" id="CHEBI:173112"/>
        <dbReference type="EC" id="2.7.7.7"/>
    </reaction>
</comment>
<dbReference type="SUPFAM" id="SSF52540">
    <property type="entry name" value="P-loop containing nucleoside triphosphate hydrolases"/>
    <property type="match status" value="1"/>
</dbReference>
<evidence type="ECO:0000313" key="11">
    <source>
        <dbReference type="EMBL" id="SHE56143.1"/>
    </source>
</evidence>
<accession>A0A1M4UHV1</accession>
<evidence type="ECO:0000256" key="8">
    <source>
        <dbReference type="ARBA" id="ARBA00049244"/>
    </source>
</evidence>
<dbReference type="RefSeq" id="WP_072893466.1">
    <property type="nucleotide sequence ID" value="NZ_FQVM01000005.1"/>
</dbReference>
<dbReference type="Gene3D" id="1.10.8.60">
    <property type="match status" value="1"/>
</dbReference>
<dbReference type="GO" id="GO:0006261">
    <property type="term" value="P:DNA-templated DNA replication"/>
    <property type="evidence" value="ECO:0007669"/>
    <property type="project" value="TreeGrafter"/>
</dbReference>
<dbReference type="EMBL" id="FQVM01000005">
    <property type="protein sequence ID" value="SHE56143.1"/>
    <property type="molecule type" value="Genomic_DNA"/>
</dbReference>
<dbReference type="STRING" id="1533.SAMN05443638_10519"/>
<dbReference type="PANTHER" id="PTHR34388:SF1">
    <property type="entry name" value="DNA POLYMERASE III SUBUNIT DELTA"/>
    <property type="match status" value="1"/>
</dbReference>
<gene>
    <name evidence="11" type="ORF">SAMN05443638_10519</name>
</gene>
<evidence type="ECO:0000259" key="9">
    <source>
        <dbReference type="Pfam" id="PF06144"/>
    </source>
</evidence>
<dbReference type="Gene3D" id="1.20.272.10">
    <property type="match status" value="1"/>
</dbReference>
<dbReference type="InterPro" id="IPR008921">
    <property type="entry name" value="DNA_pol3_clamp-load_cplx_C"/>
</dbReference>
<keyword evidence="6" id="KW-0239">DNA-directed DNA polymerase</keyword>
<keyword evidence="3" id="KW-0808">Transferase</keyword>
<dbReference type="InterPro" id="IPR048466">
    <property type="entry name" value="DNA_pol3_delta-like_C"/>
</dbReference>
<evidence type="ECO:0000256" key="6">
    <source>
        <dbReference type="ARBA" id="ARBA00022932"/>
    </source>
</evidence>
<feature type="domain" description="DNA polymerase III delta N-terminal" evidence="9">
    <location>
        <begin position="20"/>
        <end position="146"/>
    </location>
</feature>
<dbReference type="OrthoDB" id="9775929at2"/>
<dbReference type="EC" id="2.7.7.7" evidence="1"/>
<evidence type="ECO:0000256" key="1">
    <source>
        <dbReference type="ARBA" id="ARBA00012417"/>
    </source>
</evidence>
<keyword evidence="4" id="KW-0548">Nucleotidyltransferase</keyword>
<proteinExistence type="inferred from homology"/>